<dbReference type="Gene3D" id="1.10.10.10">
    <property type="entry name" value="Winged helix-like DNA-binding domain superfamily/Winged helix DNA-binding domain"/>
    <property type="match status" value="1"/>
</dbReference>
<dbReference type="Proteomes" id="UP000245998">
    <property type="component" value="Unassembled WGS sequence"/>
</dbReference>
<dbReference type="PROSITE" id="PS50931">
    <property type="entry name" value="HTH_LYSR"/>
    <property type="match status" value="1"/>
</dbReference>
<keyword evidence="2" id="KW-0805">Transcription regulation</keyword>
<keyword evidence="3" id="KW-0238">DNA-binding</keyword>
<sequence length="295" mass="33359">MEIRQLKYFIMVAEELHFGRAARKLNISQPPLSRQIAQLETEMGVQLLKRTNRFVELTEAGKSFLEDAHSILHSLDRACNRARKIHEGEAGQLVIGIAGSWSSALLRFLRYYRTKFPEIEVLIHQMSTMEQLRAFEEKRIHFGILCPPIDSQALHLRVIHSVRFYVALPSTHPLAGETAPIQLKALKKDPFIMSPRNIGPGYYDTIISICRNAGFSPRIAQEAEGLFTILTLVAAGIGVSLVSELALEHPKEGVVFRALEGDDTKMELTLAWRKDESSPITNQFLQSFEEMFDTV</sequence>
<dbReference type="EMBL" id="QCZG01000030">
    <property type="protein sequence ID" value="PWA09259.1"/>
    <property type="molecule type" value="Genomic_DNA"/>
</dbReference>
<dbReference type="OrthoDB" id="9803735at2"/>
<dbReference type="FunFam" id="1.10.10.10:FF:000001">
    <property type="entry name" value="LysR family transcriptional regulator"/>
    <property type="match status" value="1"/>
</dbReference>
<proteinExistence type="inferred from homology"/>
<dbReference type="Pfam" id="PF00126">
    <property type="entry name" value="HTH_1"/>
    <property type="match status" value="1"/>
</dbReference>
<name>A0A2U1JWC2_9BACI</name>
<dbReference type="CDD" id="cd08414">
    <property type="entry name" value="PBP2_LTTR_aromatics_like"/>
    <property type="match status" value="1"/>
</dbReference>
<dbReference type="InterPro" id="IPR000847">
    <property type="entry name" value="LysR_HTH_N"/>
</dbReference>
<organism evidence="6 7">
    <name type="scientific">Pueribacillus theae</name>
    <dbReference type="NCBI Taxonomy" id="2171751"/>
    <lineage>
        <taxon>Bacteria</taxon>
        <taxon>Bacillati</taxon>
        <taxon>Bacillota</taxon>
        <taxon>Bacilli</taxon>
        <taxon>Bacillales</taxon>
        <taxon>Bacillaceae</taxon>
        <taxon>Pueribacillus</taxon>
    </lineage>
</organism>
<feature type="domain" description="HTH lysR-type" evidence="5">
    <location>
        <begin position="1"/>
        <end position="58"/>
    </location>
</feature>
<dbReference type="InterPro" id="IPR005119">
    <property type="entry name" value="LysR_subst-bd"/>
</dbReference>
<dbReference type="PANTHER" id="PTHR30346">
    <property type="entry name" value="TRANSCRIPTIONAL DUAL REGULATOR HCAR-RELATED"/>
    <property type="match status" value="1"/>
</dbReference>
<dbReference type="InterPro" id="IPR036388">
    <property type="entry name" value="WH-like_DNA-bd_sf"/>
</dbReference>
<dbReference type="SUPFAM" id="SSF46785">
    <property type="entry name" value="Winged helix' DNA-binding domain"/>
    <property type="match status" value="1"/>
</dbReference>
<evidence type="ECO:0000256" key="4">
    <source>
        <dbReference type="ARBA" id="ARBA00023163"/>
    </source>
</evidence>
<evidence type="ECO:0000256" key="1">
    <source>
        <dbReference type="ARBA" id="ARBA00009437"/>
    </source>
</evidence>
<keyword evidence="4" id="KW-0804">Transcription</keyword>
<dbReference type="AlphaFoldDB" id="A0A2U1JWC2"/>
<dbReference type="PANTHER" id="PTHR30346:SF28">
    <property type="entry name" value="HTH-TYPE TRANSCRIPTIONAL REGULATOR CYNR"/>
    <property type="match status" value="1"/>
</dbReference>
<dbReference type="GO" id="GO:0032993">
    <property type="term" value="C:protein-DNA complex"/>
    <property type="evidence" value="ECO:0007669"/>
    <property type="project" value="TreeGrafter"/>
</dbReference>
<dbReference type="Gene3D" id="3.40.190.10">
    <property type="entry name" value="Periplasmic binding protein-like II"/>
    <property type="match status" value="2"/>
</dbReference>
<dbReference type="RefSeq" id="WP_116555415.1">
    <property type="nucleotide sequence ID" value="NZ_QCZG01000030.1"/>
</dbReference>
<evidence type="ECO:0000313" key="6">
    <source>
        <dbReference type="EMBL" id="PWA09259.1"/>
    </source>
</evidence>
<dbReference type="Pfam" id="PF03466">
    <property type="entry name" value="LysR_substrate"/>
    <property type="match status" value="1"/>
</dbReference>
<evidence type="ECO:0000256" key="2">
    <source>
        <dbReference type="ARBA" id="ARBA00023015"/>
    </source>
</evidence>
<keyword evidence="7" id="KW-1185">Reference proteome</keyword>
<evidence type="ECO:0000256" key="3">
    <source>
        <dbReference type="ARBA" id="ARBA00023125"/>
    </source>
</evidence>
<dbReference type="PRINTS" id="PR00039">
    <property type="entry name" value="HTHLYSR"/>
</dbReference>
<accession>A0A2U1JWC2</accession>
<protein>
    <submittedName>
        <fullName evidence="6">LysR family transcriptional regulator</fullName>
    </submittedName>
</protein>
<dbReference type="GO" id="GO:0003700">
    <property type="term" value="F:DNA-binding transcription factor activity"/>
    <property type="evidence" value="ECO:0007669"/>
    <property type="project" value="InterPro"/>
</dbReference>
<dbReference type="InterPro" id="IPR036390">
    <property type="entry name" value="WH_DNA-bd_sf"/>
</dbReference>
<evidence type="ECO:0000259" key="5">
    <source>
        <dbReference type="PROSITE" id="PS50931"/>
    </source>
</evidence>
<dbReference type="GO" id="GO:0003677">
    <property type="term" value="F:DNA binding"/>
    <property type="evidence" value="ECO:0007669"/>
    <property type="project" value="UniProtKB-KW"/>
</dbReference>
<comment type="similarity">
    <text evidence="1">Belongs to the LysR transcriptional regulatory family.</text>
</comment>
<evidence type="ECO:0000313" key="7">
    <source>
        <dbReference type="Proteomes" id="UP000245998"/>
    </source>
</evidence>
<comment type="caution">
    <text evidence="6">The sequence shown here is derived from an EMBL/GenBank/DDBJ whole genome shotgun (WGS) entry which is preliminary data.</text>
</comment>
<dbReference type="SUPFAM" id="SSF53850">
    <property type="entry name" value="Periplasmic binding protein-like II"/>
    <property type="match status" value="1"/>
</dbReference>
<gene>
    <name evidence="6" type="ORF">DCC39_13465</name>
</gene>
<reference evidence="6 7" key="1">
    <citation type="submission" date="2018-04" db="EMBL/GenBank/DDBJ databases">
        <title>Camelliibacillus theae gen. nov., sp. nov., isolated from Pu'er tea.</title>
        <authorList>
            <person name="Niu L."/>
        </authorList>
    </citation>
    <scope>NUCLEOTIDE SEQUENCE [LARGE SCALE GENOMIC DNA]</scope>
    <source>
        <strain evidence="6 7">T8</strain>
    </source>
</reference>